<dbReference type="GeneID" id="78775280"/>
<dbReference type="EMBL" id="WUAV01000003">
    <property type="protein sequence ID" value="KAF1763475.1"/>
    <property type="molecule type" value="Genomic_DNA"/>
</dbReference>
<proteinExistence type="predicted"/>
<organism evidence="1 2">
    <name type="scientific">Caenorhabditis remanei</name>
    <name type="common">Caenorhabditis vulgaris</name>
    <dbReference type="NCBI Taxonomy" id="31234"/>
    <lineage>
        <taxon>Eukaryota</taxon>
        <taxon>Metazoa</taxon>
        <taxon>Ecdysozoa</taxon>
        <taxon>Nematoda</taxon>
        <taxon>Chromadorea</taxon>
        <taxon>Rhabditida</taxon>
        <taxon>Rhabditina</taxon>
        <taxon>Rhabditomorpha</taxon>
        <taxon>Rhabditoidea</taxon>
        <taxon>Rhabditidae</taxon>
        <taxon>Peloderinae</taxon>
        <taxon>Caenorhabditis</taxon>
    </lineage>
</organism>
<evidence type="ECO:0000313" key="1">
    <source>
        <dbReference type="EMBL" id="KAF1763475.1"/>
    </source>
</evidence>
<dbReference type="RefSeq" id="XP_053588227.1">
    <property type="nucleotide sequence ID" value="XM_053728650.1"/>
</dbReference>
<gene>
    <name evidence="1" type="ORF">GCK72_011741</name>
</gene>
<name>A0A6A5H8K4_CAERE</name>
<dbReference type="CTD" id="78775280"/>
<accession>A0A6A5H8K4</accession>
<reference evidence="1 2" key="1">
    <citation type="submission" date="2019-12" db="EMBL/GenBank/DDBJ databases">
        <title>Chromosome-level assembly of the Caenorhabditis remanei genome.</title>
        <authorList>
            <person name="Teterina A.A."/>
            <person name="Willis J.H."/>
            <person name="Phillips P.C."/>
        </authorList>
    </citation>
    <scope>NUCLEOTIDE SEQUENCE [LARGE SCALE GENOMIC DNA]</scope>
    <source>
        <strain evidence="1 2">PX506</strain>
        <tissue evidence="1">Whole organism</tissue>
    </source>
</reference>
<dbReference type="KEGG" id="crq:GCK72_011741"/>
<comment type="caution">
    <text evidence="1">The sequence shown here is derived from an EMBL/GenBank/DDBJ whole genome shotgun (WGS) entry which is preliminary data.</text>
</comment>
<protein>
    <submittedName>
        <fullName evidence="1">Uncharacterized protein</fullName>
    </submittedName>
</protein>
<sequence length="122" mass="13727">MKSPVSLGKFSKIYLKALPYHINLISDHHLNNIIICAVRVDFRHPMIQFLERTPTRHIVNTNNALCATIIAGSESTEAFLTSGVPNGEFHTIPVDRHRGYTEIDAYSGSLLRIEDVVDESEH</sequence>
<evidence type="ECO:0000313" key="2">
    <source>
        <dbReference type="Proteomes" id="UP000483820"/>
    </source>
</evidence>
<dbReference type="Proteomes" id="UP000483820">
    <property type="component" value="Chromosome III"/>
</dbReference>
<dbReference type="AlphaFoldDB" id="A0A6A5H8K4"/>